<dbReference type="Proteomes" id="UP000280685">
    <property type="component" value="Chromosome 2"/>
</dbReference>
<name>A0ABY6S396_PODCO</name>
<evidence type="ECO:0000313" key="3">
    <source>
        <dbReference type="Proteomes" id="UP000280685"/>
    </source>
</evidence>
<protein>
    <submittedName>
        <fullName evidence="2">Uncharacterized protein</fullName>
    </submittedName>
</protein>
<accession>A0ABY6S396</accession>
<reference evidence="2" key="1">
    <citation type="submission" date="2018-02" db="EMBL/GenBank/DDBJ databases">
        <authorList>
            <person name="Silar P."/>
        </authorList>
    </citation>
    <scope>NUCLEOTIDE SEQUENCE [LARGE SCALE GENOMIC DNA]</scope>
    <source>
        <strain evidence="2">T</strain>
    </source>
</reference>
<sequence>MLYFVLALKIETAVMINEEQSGQVCYHLKTSNSQPQCSCIHFLFAIATTFLQLLHLLRIAPEWMKETQEGLQDFYRIFGIHPLRGWHESTSETAKFDRIVEENWDRVMVQFDSLQAKLERRIEVKADETRGLQDGILSATNLLEASTSTSMNRHIIDFHCCNYILPSTQLCDCCLQHVPHPGRRPVPPQMASCRIHGSSSMSNIHDIRCRRLLCRPQEDYTLGSFDESPPVSKNKPWFWSACNKIGIKPPGVHTSGPATPTLKPKVGPKEKPPAAPNGWRNFWTKGSLDLRRRKHVGDAAPVEAV</sequence>
<proteinExistence type="predicted"/>
<dbReference type="EMBL" id="LR026965">
    <property type="protein sequence ID" value="VBB75868.1"/>
    <property type="molecule type" value="Genomic_DNA"/>
</dbReference>
<keyword evidence="3" id="KW-1185">Reference proteome</keyword>
<organism evidence="2 3">
    <name type="scientific">Podospora comata</name>
    <dbReference type="NCBI Taxonomy" id="48703"/>
    <lineage>
        <taxon>Eukaryota</taxon>
        <taxon>Fungi</taxon>
        <taxon>Dikarya</taxon>
        <taxon>Ascomycota</taxon>
        <taxon>Pezizomycotina</taxon>
        <taxon>Sordariomycetes</taxon>
        <taxon>Sordariomycetidae</taxon>
        <taxon>Sordariales</taxon>
        <taxon>Podosporaceae</taxon>
        <taxon>Podospora</taxon>
    </lineage>
</organism>
<feature type="region of interest" description="Disordered" evidence="1">
    <location>
        <begin position="250"/>
        <end position="281"/>
    </location>
</feature>
<gene>
    <name evidence="2" type="ORF">PODCO_207614</name>
</gene>
<evidence type="ECO:0000256" key="1">
    <source>
        <dbReference type="SAM" id="MobiDB-lite"/>
    </source>
</evidence>
<evidence type="ECO:0000313" key="2">
    <source>
        <dbReference type="EMBL" id="VBB75868.1"/>
    </source>
</evidence>